<dbReference type="GO" id="GO:0005524">
    <property type="term" value="F:ATP binding"/>
    <property type="evidence" value="ECO:0007669"/>
    <property type="project" value="UniProtKB-KW"/>
</dbReference>
<dbReference type="InterPro" id="IPR017871">
    <property type="entry name" value="ABC_transporter-like_CS"/>
</dbReference>
<dbReference type="InterPro" id="IPR050093">
    <property type="entry name" value="ABC_SmlMolc_Importer"/>
</dbReference>
<evidence type="ECO:0000256" key="3">
    <source>
        <dbReference type="ARBA" id="ARBA00022496"/>
    </source>
</evidence>
<dbReference type="PANTHER" id="PTHR42781:SF4">
    <property type="entry name" value="SPERMIDINE_PUTRESCINE IMPORT ATP-BINDING PROTEIN POTA"/>
    <property type="match status" value="1"/>
</dbReference>
<dbReference type="GO" id="GO:0015408">
    <property type="term" value="F:ABC-type ferric iron transporter activity"/>
    <property type="evidence" value="ECO:0007669"/>
    <property type="project" value="InterPro"/>
</dbReference>
<dbReference type="GO" id="GO:0015697">
    <property type="term" value="P:quaternary ammonium group transport"/>
    <property type="evidence" value="ECO:0007669"/>
    <property type="project" value="UniProtKB-ARBA"/>
</dbReference>
<evidence type="ECO:0000256" key="5">
    <source>
        <dbReference type="ARBA" id="ARBA00022840"/>
    </source>
</evidence>
<feature type="domain" description="ABC transporter" evidence="9">
    <location>
        <begin position="4"/>
        <end position="240"/>
    </location>
</feature>
<keyword evidence="8" id="KW-0472">Membrane</keyword>
<name>A0A917PCQ2_9DEIO</name>
<evidence type="ECO:0000313" key="10">
    <source>
        <dbReference type="EMBL" id="GGJ71144.1"/>
    </source>
</evidence>
<dbReference type="PANTHER" id="PTHR42781">
    <property type="entry name" value="SPERMIDINE/PUTRESCINE IMPORT ATP-BINDING PROTEIN POTA"/>
    <property type="match status" value="1"/>
</dbReference>
<dbReference type="PROSITE" id="PS00211">
    <property type="entry name" value="ABC_TRANSPORTER_1"/>
    <property type="match status" value="1"/>
</dbReference>
<keyword evidence="6" id="KW-0408">Iron</keyword>
<evidence type="ECO:0000259" key="9">
    <source>
        <dbReference type="PROSITE" id="PS50893"/>
    </source>
</evidence>
<dbReference type="FunFam" id="3.40.50.300:FF:000425">
    <property type="entry name" value="Probable ABC transporter, ATP-binding subunit"/>
    <property type="match status" value="1"/>
</dbReference>
<reference evidence="10" key="1">
    <citation type="journal article" date="2014" name="Int. J. Syst. Evol. Microbiol.">
        <title>Complete genome sequence of Corynebacterium casei LMG S-19264T (=DSM 44701T), isolated from a smear-ripened cheese.</title>
        <authorList>
            <consortium name="US DOE Joint Genome Institute (JGI-PGF)"/>
            <person name="Walter F."/>
            <person name="Albersmeier A."/>
            <person name="Kalinowski J."/>
            <person name="Ruckert C."/>
        </authorList>
    </citation>
    <scope>NUCLEOTIDE SEQUENCE</scope>
    <source>
        <strain evidence="10">JCM 14371</strain>
    </source>
</reference>
<keyword evidence="3" id="KW-0410">Iron transport</keyword>
<dbReference type="InterPro" id="IPR008995">
    <property type="entry name" value="Mo/tungstate-bd_C_term_dom"/>
</dbReference>
<evidence type="ECO:0000256" key="8">
    <source>
        <dbReference type="ARBA" id="ARBA00023136"/>
    </source>
</evidence>
<keyword evidence="5" id="KW-0067">ATP-binding</keyword>
<protein>
    <submittedName>
        <fullName evidence="10">Lipase</fullName>
    </submittedName>
</protein>
<evidence type="ECO:0000313" key="11">
    <source>
        <dbReference type="Proteomes" id="UP000635726"/>
    </source>
</evidence>
<dbReference type="InterPro" id="IPR003593">
    <property type="entry name" value="AAA+_ATPase"/>
</dbReference>
<dbReference type="GO" id="GO:0016020">
    <property type="term" value="C:membrane"/>
    <property type="evidence" value="ECO:0007669"/>
    <property type="project" value="InterPro"/>
</dbReference>
<reference evidence="10" key="2">
    <citation type="submission" date="2020-09" db="EMBL/GenBank/DDBJ databases">
        <authorList>
            <person name="Sun Q."/>
            <person name="Ohkuma M."/>
        </authorList>
    </citation>
    <scope>NUCLEOTIDE SEQUENCE</scope>
    <source>
        <strain evidence="10">JCM 14371</strain>
    </source>
</reference>
<dbReference type="SMART" id="SM00382">
    <property type="entry name" value="AAA"/>
    <property type="match status" value="1"/>
</dbReference>
<dbReference type="SUPFAM" id="SSF50331">
    <property type="entry name" value="MOP-like"/>
    <property type="match status" value="1"/>
</dbReference>
<keyword evidence="11" id="KW-1185">Reference proteome</keyword>
<dbReference type="AlphaFoldDB" id="A0A917PCQ2"/>
<gene>
    <name evidence="10" type="ORF">GCM10008939_14430</name>
</gene>
<dbReference type="Proteomes" id="UP000635726">
    <property type="component" value="Unassembled WGS sequence"/>
</dbReference>
<dbReference type="RefSeq" id="WP_188961603.1">
    <property type="nucleotide sequence ID" value="NZ_BMOE01000003.1"/>
</dbReference>
<dbReference type="PROSITE" id="PS50893">
    <property type="entry name" value="ABC_TRANSPORTER_2"/>
    <property type="match status" value="1"/>
</dbReference>
<keyword evidence="1" id="KW-0813">Transport</keyword>
<keyword evidence="2" id="KW-1003">Cell membrane</keyword>
<accession>A0A917PCQ2</accession>
<dbReference type="InterPro" id="IPR015853">
    <property type="entry name" value="ABC_transpr_FbpC"/>
</dbReference>
<dbReference type="SUPFAM" id="SSF52540">
    <property type="entry name" value="P-loop containing nucleoside triphosphate hydrolases"/>
    <property type="match status" value="1"/>
</dbReference>
<organism evidence="10 11">
    <name type="scientific">Deinococcus aquiradiocola</name>
    <dbReference type="NCBI Taxonomy" id="393059"/>
    <lineage>
        <taxon>Bacteria</taxon>
        <taxon>Thermotogati</taxon>
        <taxon>Deinococcota</taxon>
        <taxon>Deinococci</taxon>
        <taxon>Deinococcales</taxon>
        <taxon>Deinococcaceae</taxon>
        <taxon>Deinococcus</taxon>
    </lineage>
</organism>
<evidence type="ECO:0000256" key="1">
    <source>
        <dbReference type="ARBA" id="ARBA00022448"/>
    </source>
</evidence>
<evidence type="ECO:0000256" key="7">
    <source>
        <dbReference type="ARBA" id="ARBA00023065"/>
    </source>
</evidence>
<keyword evidence="4" id="KW-0547">Nucleotide-binding</keyword>
<dbReference type="CDD" id="cd03259">
    <property type="entry name" value="ABC_Carb_Solutes_like"/>
    <property type="match status" value="1"/>
</dbReference>
<dbReference type="Gene3D" id="3.40.50.300">
    <property type="entry name" value="P-loop containing nucleotide triphosphate hydrolases"/>
    <property type="match status" value="1"/>
</dbReference>
<dbReference type="Pfam" id="PF00005">
    <property type="entry name" value="ABC_tran"/>
    <property type="match status" value="1"/>
</dbReference>
<comment type="caution">
    <text evidence="10">The sequence shown here is derived from an EMBL/GenBank/DDBJ whole genome shotgun (WGS) entry which is preliminary data.</text>
</comment>
<dbReference type="GO" id="GO:0016887">
    <property type="term" value="F:ATP hydrolysis activity"/>
    <property type="evidence" value="ECO:0007669"/>
    <property type="project" value="InterPro"/>
</dbReference>
<evidence type="ECO:0000256" key="6">
    <source>
        <dbReference type="ARBA" id="ARBA00023004"/>
    </source>
</evidence>
<dbReference type="InterPro" id="IPR003439">
    <property type="entry name" value="ABC_transporter-like_ATP-bd"/>
</dbReference>
<dbReference type="Gene3D" id="2.40.50.100">
    <property type="match status" value="1"/>
</dbReference>
<keyword evidence="7" id="KW-0406">Ion transport</keyword>
<proteinExistence type="predicted"/>
<dbReference type="EMBL" id="BMOE01000003">
    <property type="protein sequence ID" value="GGJ71144.1"/>
    <property type="molecule type" value="Genomic_DNA"/>
</dbReference>
<evidence type="ECO:0000256" key="2">
    <source>
        <dbReference type="ARBA" id="ARBA00022475"/>
    </source>
</evidence>
<dbReference type="InterPro" id="IPR027417">
    <property type="entry name" value="P-loop_NTPase"/>
</dbReference>
<evidence type="ECO:0000256" key="4">
    <source>
        <dbReference type="ARBA" id="ARBA00022741"/>
    </source>
</evidence>
<sequence>MSTLNIENLGKVLGGNTILDGLNLTVETGEIVALLGPSGSGKTTLLRCISGLETPDAGRISIDGRPVYDAETRTNVPPEQRQLGLVFQSYALWPHKTVAQNVAFGLEQRREGRADISRKVSDVLEQIGLGALGARYPGQLSGGQQQRVSLARAFVTEPVLLLLDEPLSNLDAKLREHARAWLREALKASGKTAIFVTHDQSEAMAISDRVAILRGGKLAQYAPPEQVYDQPNSLFVADFIGNPNIMEAQPVNVGGPGVQVQVNGATLEGVGVHDPELAGKVRAVIRQEHLELGQPGAANTFPARHVNSVFLGAVWEHWVEVGGDRLRFHSPQRLTSAELTMHVPREKLLVFH</sequence>